<dbReference type="Pfam" id="PF02133">
    <property type="entry name" value="Transp_cyt_pur"/>
    <property type="match status" value="1"/>
</dbReference>
<proteinExistence type="inferred from homology"/>
<comment type="subcellular location">
    <subcellularLocation>
        <location evidence="1">Membrane</location>
        <topology evidence="1">Multi-pass membrane protein</topology>
    </subcellularLocation>
</comment>
<dbReference type="EMBL" id="QXWK01000014">
    <property type="protein sequence ID" value="NBH61727.1"/>
    <property type="molecule type" value="Genomic_DNA"/>
</dbReference>
<feature type="transmembrane region" description="Helical" evidence="6">
    <location>
        <begin position="220"/>
        <end position="239"/>
    </location>
</feature>
<name>A0A845QM14_9FIRM</name>
<evidence type="ECO:0000256" key="6">
    <source>
        <dbReference type="SAM" id="Phobius"/>
    </source>
</evidence>
<dbReference type="AlphaFoldDB" id="A0A845QM14"/>
<evidence type="ECO:0000313" key="7">
    <source>
        <dbReference type="EMBL" id="NBH61727.1"/>
    </source>
</evidence>
<dbReference type="Proteomes" id="UP000446866">
    <property type="component" value="Unassembled WGS sequence"/>
</dbReference>
<feature type="transmembrane region" description="Helical" evidence="6">
    <location>
        <begin position="142"/>
        <end position="165"/>
    </location>
</feature>
<evidence type="ECO:0000256" key="5">
    <source>
        <dbReference type="ARBA" id="ARBA00023136"/>
    </source>
</evidence>
<dbReference type="GO" id="GO:0005886">
    <property type="term" value="C:plasma membrane"/>
    <property type="evidence" value="ECO:0007669"/>
    <property type="project" value="TreeGrafter"/>
</dbReference>
<feature type="transmembrane region" description="Helical" evidence="6">
    <location>
        <begin position="307"/>
        <end position="323"/>
    </location>
</feature>
<feature type="transmembrane region" description="Helical" evidence="6">
    <location>
        <begin position="42"/>
        <end position="63"/>
    </location>
</feature>
<dbReference type="InterPro" id="IPR001248">
    <property type="entry name" value="Pur-cyt_permease"/>
</dbReference>
<feature type="transmembrane region" description="Helical" evidence="6">
    <location>
        <begin position="372"/>
        <end position="393"/>
    </location>
</feature>
<evidence type="ECO:0000256" key="4">
    <source>
        <dbReference type="ARBA" id="ARBA00022989"/>
    </source>
</evidence>
<feature type="transmembrane region" description="Helical" evidence="6">
    <location>
        <begin position="69"/>
        <end position="88"/>
    </location>
</feature>
<dbReference type="PANTHER" id="PTHR30618:SF0">
    <property type="entry name" value="PURINE-URACIL PERMEASE NCS1"/>
    <property type="match status" value="1"/>
</dbReference>
<dbReference type="GO" id="GO:0015205">
    <property type="term" value="F:nucleobase transmembrane transporter activity"/>
    <property type="evidence" value="ECO:0007669"/>
    <property type="project" value="TreeGrafter"/>
</dbReference>
<dbReference type="Gene3D" id="1.10.4160.10">
    <property type="entry name" value="Hydantoin permease"/>
    <property type="match status" value="1"/>
</dbReference>
<feature type="transmembrane region" description="Helical" evidence="6">
    <location>
        <begin position="108"/>
        <end position="130"/>
    </location>
</feature>
<reference evidence="7 8" key="1">
    <citation type="submission" date="2018-08" db="EMBL/GenBank/DDBJ databases">
        <title>Murine metabolic-syndrome-specific gut microbial biobank.</title>
        <authorList>
            <person name="Liu C."/>
        </authorList>
    </citation>
    <scope>NUCLEOTIDE SEQUENCE [LARGE SCALE GENOMIC DNA]</scope>
    <source>
        <strain evidence="7 8">28</strain>
    </source>
</reference>
<keyword evidence="4 6" id="KW-1133">Transmembrane helix</keyword>
<evidence type="ECO:0000256" key="3">
    <source>
        <dbReference type="ARBA" id="ARBA00022692"/>
    </source>
</evidence>
<evidence type="ECO:0000256" key="2">
    <source>
        <dbReference type="ARBA" id="ARBA00008974"/>
    </source>
</evidence>
<keyword evidence="3 6" id="KW-0812">Transmembrane</keyword>
<dbReference type="RefSeq" id="WP_160202011.1">
    <property type="nucleotide sequence ID" value="NZ_QXWK01000014.1"/>
</dbReference>
<feature type="transmembrane region" description="Helical" evidence="6">
    <location>
        <begin position="442"/>
        <end position="460"/>
    </location>
</feature>
<sequence length="469" mass="51882">MKAQNKYDILEIKDIDQKSSVLTGKDILPCPYDKRTVTPNKLIAIWFAMAIEVTIFMSAAQLYQMIPAWEVLLACLVGHLLLFIILFFTQDIGIKYGIPFAVSLRPSFGYAGAIIIPYFRAVPAMFWFGFQTWVAASAMNEIIHVGFGYDNLTLWIIIVGLIQILHTTLGIKAVTRLSQVAVPMLIAVGIYIAYVAFTDFGLSFAKIWTMSGSTEKECSFMFAALSFTGGWTTMSISIMDITRDCTISPEEVSTLGKVTRKYLPSQLIGIIPAVLFYTFIGIVGVVTTGYSDPAKILVAINAGRSDLALIICLLFILVSTWCTNDTANLFPAAYTITNTAPKKISFAMGVVIAGLIGLAMRPWSAAESMTNVLVIIGNLLAPVAGIMISDYYFLRKRKINVEDLYDLNGQYKYFKNINPAAIISLVATTVICWNLGDAQFFANLFLSGILYIILMKTWIIKKYPQAEIN</sequence>
<evidence type="ECO:0000313" key="8">
    <source>
        <dbReference type="Proteomes" id="UP000446866"/>
    </source>
</evidence>
<accession>A0A845QM14</accession>
<organism evidence="7 8">
    <name type="scientific">Anaerotruncus colihominis</name>
    <dbReference type="NCBI Taxonomy" id="169435"/>
    <lineage>
        <taxon>Bacteria</taxon>
        <taxon>Bacillati</taxon>
        <taxon>Bacillota</taxon>
        <taxon>Clostridia</taxon>
        <taxon>Eubacteriales</taxon>
        <taxon>Oscillospiraceae</taxon>
        <taxon>Anaerotruncus</taxon>
    </lineage>
</organism>
<comment type="similarity">
    <text evidence="2">Belongs to the purine-cytosine permease (2.A.39) family.</text>
</comment>
<dbReference type="PANTHER" id="PTHR30618">
    <property type="entry name" value="NCS1 FAMILY PURINE/PYRIMIDINE TRANSPORTER"/>
    <property type="match status" value="1"/>
</dbReference>
<feature type="transmembrane region" description="Helical" evidence="6">
    <location>
        <begin position="344"/>
        <end position="360"/>
    </location>
</feature>
<feature type="transmembrane region" description="Helical" evidence="6">
    <location>
        <begin position="177"/>
        <end position="197"/>
    </location>
</feature>
<feature type="transmembrane region" description="Helical" evidence="6">
    <location>
        <begin position="267"/>
        <end position="287"/>
    </location>
</feature>
<dbReference type="InterPro" id="IPR045225">
    <property type="entry name" value="Uracil/uridine/allantoin_perm"/>
</dbReference>
<evidence type="ECO:0008006" key="9">
    <source>
        <dbReference type="Google" id="ProtNLM"/>
    </source>
</evidence>
<keyword evidence="8" id="KW-1185">Reference proteome</keyword>
<comment type="caution">
    <text evidence="7">The sequence shown here is derived from an EMBL/GenBank/DDBJ whole genome shotgun (WGS) entry which is preliminary data.</text>
</comment>
<feature type="transmembrane region" description="Helical" evidence="6">
    <location>
        <begin position="413"/>
        <end position="436"/>
    </location>
</feature>
<keyword evidence="5 6" id="KW-0472">Membrane</keyword>
<gene>
    <name evidence="7" type="ORF">D0435_08685</name>
</gene>
<protein>
    <recommendedName>
        <fullName evidence="9">Allantoin transport protein</fullName>
    </recommendedName>
</protein>
<evidence type="ECO:0000256" key="1">
    <source>
        <dbReference type="ARBA" id="ARBA00004141"/>
    </source>
</evidence>